<dbReference type="EMBL" id="VTPC01002606">
    <property type="protein sequence ID" value="KAF2899831.1"/>
    <property type="molecule type" value="Genomic_DNA"/>
</dbReference>
<comment type="caution">
    <text evidence="7">The sequence shown here is derived from an EMBL/GenBank/DDBJ whole genome shotgun (WGS) entry which is preliminary data.</text>
</comment>
<evidence type="ECO:0000256" key="5">
    <source>
        <dbReference type="SAM" id="MobiDB-lite"/>
    </source>
</evidence>
<feature type="compositionally biased region" description="Polar residues" evidence="5">
    <location>
        <begin position="36"/>
        <end position="45"/>
    </location>
</feature>
<organism evidence="7 8">
    <name type="scientific">Ignelater luminosus</name>
    <name type="common">Cucubano</name>
    <name type="synonym">Pyrophorus luminosus</name>
    <dbReference type="NCBI Taxonomy" id="2038154"/>
    <lineage>
        <taxon>Eukaryota</taxon>
        <taxon>Metazoa</taxon>
        <taxon>Ecdysozoa</taxon>
        <taxon>Arthropoda</taxon>
        <taxon>Hexapoda</taxon>
        <taxon>Insecta</taxon>
        <taxon>Pterygota</taxon>
        <taxon>Neoptera</taxon>
        <taxon>Endopterygota</taxon>
        <taxon>Coleoptera</taxon>
        <taxon>Polyphaga</taxon>
        <taxon>Elateriformia</taxon>
        <taxon>Elateroidea</taxon>
        <taxon>Elateridae</taxon>
        <taxon>Agrypninae</taxon>
        <taxon>Pyrophorini</taxon>
        <taxon>Ignelater</taxon>
    </lineage>
</organism>
<feature type="region of interest" description="Disordered" evidence="5">
    <location>
        <begin position="27"/>
        <end position="63"/>
    </location>
</feature>
<evidence type="ECO:0000313" key="8">
    <source>
        <dbReference type="Proteomes" id="UP000801492"/>
    </source>
</evidence>
<accession>A0A8K0D9E8</accession>
<reference evidence="7" key="1">
    <citation type="submission" date="2019-08" db="EMBL/GenBank/DDBJ databases">
        <title>The genome of the North American firefly Photinus pyralis.</title>
        <authorList>
            <consortium name="Photinus pyralis genome working group"/>
            <person name="Fallon T.R."/>
            <person name="Sander Lower S.E."/>
            <person name="Weng J.-K."/>
        </authorList>
    </citation>
    <scope>NUCLEOTIDE SEQUENCE</scope>
    <source>
        <strain evidence="7">TRF0915ILg1</strain>
        <tissue evidence="7">Whole body</tissue>
    </source>
</reference>
<name>A0A8K0D9E8_IGNLU</name>
<feature type="domain" description="Protein phosphatase 1 regulatory subunit 35 C-terminal" evidence="6">
    <location>
        <begin position="66"/>
        <end position="166"/>
    </location>
</feature>
<keyword evidence="2" id="KW-0963">Cytoplasm</keyword>
<evidence type="ECO:0000256" key="4">
    <source>
        <dbReference type="ARBA" id="ARBA00029452"/>
    </source>
</evidence>
<dbReference type="Proteomes" id="UP000801492">
    <property type="component" value="Unassembled WGS sequence"/>
</dbReference>
<gene>
    <name evidence="7" type="ORF">ILUMI_06355</name>
</gene>
<evidence type="ECO:0000313" key="7">
    <source>
        <dbReference type="EMBL" id="KAF2899831.1"/>
    </source>
</evidence>
<evidence type="ECO:0000259" key="6">
    <source>
        <dbReference type="Pfam" id="PF15503"/>
    </source>
</evidence>
<dbReference type="Pfam" id="PF15503">
    <property type="entry name" value="PPP1R35_C"/>
    <property type="match status" value="1"/>
</dbReference>
<evidence type="ECO:0000256" key="2">
    <source>
        <dbReference type="ARBA" id="ARBA00022490"/>
    </source>
</evidence>
<protein>
    <recommendedName>
        <fullName evidence="6">Protein phosphatase 1 regulatory subunit 35 C-terminal domain-containing protein</fullName>
    </recommendedName>
</protein>
<comment type="similarity">
    <text evidence="4">Belongs to the PPP1R35 family.</text>
</comment>
<sequence length="193" mass="22224">MNKDKVNKKTDYKKSLVRNTVQTKPKAVIIHEPELSDSTLESQKTSPKKQAVSEKSTDQSLRLGSPELNSALRIARKIESIEVIKPRKVKSISELDKKSSTVVTDKVTKQLNFPYNKPIYKDLIPLCVRTSPQVPIASKEFVFQKEKEPLLSDFFTPKTLPEYSFQVPQQVNNRTVIKQFDGLKLYRTMRNWN</sequence>
<keyword evidence="3" id="KW-0206">Cytoskeleton</keyword>
<dbReference type="InterPro" id="IPR029135">
    <property type="entry name" value="PPP1R35_C"/>
</dbReference>
<evidence type="ECO:0000256" key="3">
    <source>
        <dbReference type="ARBA" id="ARBA00023212"/>
    </source>
</evidence>
<proteinExistence type="inferred from homology"/>
<keyword evidence="8" id="KW-1185">Reference proteome</keyword>
<dbReference type="AlphaFoldDB" id="A0A8K0D9E8"/>
<evidence type="ECO:0000256" key="1">
    <source>
        <dbReference type="ARBA" id="ARBA00004114"/>
    </source>
</evidence>
<dbReference type="OrthoDB" id="8191506at2759"/>
<comment type="subcellular location">
    <subcellularLocation>
        <location evidence="1">Cytoplasm</location>
        <location evidence="1">Cytoskeleton</location>
        <location evidence="1">Microtubule organizing center</location>
        <location evidence="1">Centrosome</location>
        <location evidence="1">Centriole</location>
    </subcellularLocation>
</comment>
<dbReference type="GO" id="GO:0005814">
    <property type="term" value="C:centriole"/>
    <property type="evidence" value="ECO:0007669"/>
    <property type="project" value="UniProtKB-SubCell"/>
</dbReference>